<dbReference type="EMBL" id="LR593886">
    <property type="protein sequence ID" value="VTR91224.1"/>
    <property type="molecule type" value="Genomic_DNA"/>
</dbReference>
<dbReference type="Proteomes" id="UP000464178">
    <property type="component" value="Chromosome"/>
</dbReference>
<protein>
    <submittedName>
        <fullName evidence="1">Uncharacterized protein</fullName>
    </submittedName>
</protein>
<accession>A0A6P2CU55</accession>
<sequence>MMATIALAVLAGLPAQPAGNVKFTNVRTTVGELGPTRENNKLVPGDVLFIAADVEGITIDDKGNAEYTMDMEVVNSAGTRVLPPPNEPKPKAEPRAEFFPLRGNKMPVRVFVTVGLDLAAGNYTCKVNLTDTKSKATTNLDVKFEIAKKEFAIVAVRTSYDQNGEISAPTSGQVGQMVFVQFSIATFERDMKTKQPNIELAFQLLDDKGAPTLKEALKVIQDDKSSASVAPIKEGDGMFRVIPFPLYMNRVGKFVLEITATDRVSKKTSTYKLPVTVTPSN</sequence>
<gene>
    <name evidence="1" type="ORF">SOIL9_64900</name>
</gene>
<proteinExistence type="predicted"/>
<reference evidence="1 2" key="1">
    <citation type="submission" date="2019-05" db="EMBL/GenBank/DDBJ databases">
        <authorList>
            <consortium name="Science for Life Laboratories"/>
        </authorList>
    </citation>
    <scope>NUCLEOTIDE SEQUENCE [LARGE SCALE GENOMIC DNA]</scope>
    <source>
        <strain evidence="1">Soil9</strain>
    </source>
</reference>
<evidence type="ECO:0000313" key="1">
    <source>
        <dbReference type="EMBL" id="VTR91224.1"/>
    </source>
</evidence>
<name>A0A6P2CU55_9BACT</name>
<dbReference type="RefSeq" id="WP_162666251.1">
    <property type="nucleotide sequence ID" value="NZ_LR593886.1"/>
</dbReference>
<dbReference type="KEGG" id="gms:SOIL9_64900"/>
<keyword evidence="2" id="KW-1185">Reference proteome</keyword>
<dbReference type="AlphaFoldDB" id="A0A6P2CU55"/>
<evidence type="ECO:0000313" key="2">
    <source>
        <dbReference type="Proteomes" id="UP000464178"/>
    </source>
</evidence>
<organism evidence="1 2">
    <name type="scientific">Gemmata massiliana</name>
    <dbReference type="NCBI Taxonomy" id="1210884"/>
    <lineage>
        <taxon>Bacteria</taxon>
        <taxon>Pseudomonadati</taxon>
        <taxon>Planctomycetota</taxon>
        <taxon>Planctomycetia</taxon>
        <taxon>Gemmatales</taxon>
        <taxon>Gemmataceae</taxon>
        <taxon>Gemmata</taxon>
    </lineage>
</organism>